<evidence type="ECO:0000256" key="2">
    <source>
        <dbReference type="SAM" id="Phobius"/>
    </source>
</evidence>
<gene>
    <name evidence="3" type="ORF">LLUT_LOCUS23868</name>
</gene>
<feature type="transmembrane region" description="Helical" evidence="2">
    <location>
        <begin position="133"/>
        <end position="157"/>
    </location>
</feature>
<keyword evidence="2" id="KW-0472">Membrane</keyword>
<reference evidence="3 4" key="1">
    <citation type="submission" date="2024-03" db="EMBL/GenBank/DDBJ databases">
        <authorList>
            <person name="Martinez-Hernandez J."/>
        </authorList>
    </citation>
    <scope>NUCLEOTIDE SEQUENCE [LARGE SCALE GENOMIC DNA]</scope>
</reference>
<evidence type="ECO:0000313" key="3">
    <source>
        <dbReference type="EMBL" id="CAL0322808.1"/>
    </source>
</evidence>
<keyword evidence="4" id="KW-1185">Reference proteome</keyword>
<feature type="region of interest" description="Disordered" evidence="1">
    <location>
        <begin position="72"/>
        <end position="91"/>
    </location>
</feature>
<protein>
    <submittedName>
        <fullName evidence="3">Uncharacterized protein</fullName>
    </submittedName>
</protein>
<name>A0AAV1XN99_LUPLU</name>
<evidence type="ECO:0000256" key="1">
    <source>
        <dbReference type="SAM" id="MobiDB-lite"/>
    </source>
</evidence>
<keyword evidence="2" id="KW-1133">Transmembrane helix</keyword>
<dbReference type="EMBL" id="CAXHTB010000016">
    <property type="protein sequence ID" value="CAL0322808.1"/>
    <property type="molecule type" value="Genomic_DNA"/>
</dbReference>
<dbReference type="AlphaFoldDB" id="A0AAV1XN99"/>
<sequence length="261" mass="29140">MEGCPNRTIAPSTIEEGNPNVVVIPPPLSVQENKRKAMESGKGLNGTTKLGGKMQDHVLHSSNEQGIFVQGGDDGVSIEPQSANGAPAPTSNPSFYKDPLLELERGEDEGLSWILGQNMNLLNIMKSLYGSKYRGVVCLLLGIEIPISFMLILLSVGRSATSKWFKMMKDSGCVRDQLELMNINFDRRLYYEEGIDCRFYITGCFPHLDVPIYDMLADQINPLHVSIYDGLDKIYGSFIRGGAVRRRKTHWINWDKVCLPK</sequence>
<organism evidence="3 4">
    <name type="scientific">Lupinus luteus</name>
    <name type="common">European yellow lupine</name>
    <dbReference type="NCBI Taxonomy" id="3873"/>
    <lineage>
        <taxon>Eukaryota</taxon>
        <taxon>Viridiplantae</taxon>
        <taxon>Streptophyta</taxon>
        <taxon>Embryophyta</taxon>
        <taxon>Tracheophyta</taxon>
        <taxon>Spermatophyta</taxon>
        <taxon>Magnoliopsida</taxon>
        <taxon>eudicotyledons</taxon>
        <taxon>Gunneridae</taxon>
        <taxon>Pentapetalae</taxon>
        <taxon>rosids</taxon>
        <taxon>fabids</taxon>
        <taxon>Fabales</taxon>
        <taxon>Fabaceae</taxon>
        <taxon>Papilionoideae</taxon>
        <taxon>50 kb inversion clade</taxon>
        <taxon>genistoids sensu lato</taxon>
        <taxon>core genistoids</taxon>
        <taxon>Genisteae</taxon>
        <taxon>Lupinus</taxon>
    </lineage>
</organism>
<keyword evidence="2" id="KW-0812">Transmembrane</keyword>
<evidence type="ECO:0000313" key="4">
    <source>
        <dbReference type="Proteomes" id="UP001497480"/>
    </source>
</evidence>
<proteinExistence type="predicted"/>
<comment type="caution">
    <text evidence="3">The sequence shown here is derived from an EMBL/GenBank/DDBJ whole genome shotgun (WGS) entry which is preliminary data.</text>
</comment>
<dbReference type="Proteomes" id="UP001497480">
    <property type="component" value="Unassembled WGS sequence"/>
</dbReference>
<feature type="compositionally biased region" description="Polar residues" evidence="1">
    <location>
        <begin position="79"/>
        <end position="91"/>
    </location>
</feature>
<accession>A0AAV1XN99</accession>